<feature type="region of interest" description="Disordered" evidence="1">
    <location>
        <begin position="133"/>
        <end position="156"/>
    </location>
</feature>
<reference evidence="2 3" key="1">
    <citation type="submission" date="2017-03" db="EMBL/GenBank/DDBJ databases">
        <title>Whole genome sequence of Micromonospora wenchangensis, isolated from mangrove soil.</title>
        <authorList>
            <person name="Yang H."/>
        </authorList>
    </citation>
    <scope>NUCLEOTIDE SEQUENCE [LARGE SCALE GENOMIC DNA]</scope>
    <source>
        <strain evidence="2 3">CCTCC AA 2012002</strain>
    </source>
</reference>
<feature type="compositionally biased region" description="Pro residues" evidence="1">
    <location>
        <begin position="144"/>
        <end position="156"/>
    </location>
</feature>
<sequence>MIPEEGRPASGVGDFGGIEADIRQMREFADRLQHEVDRNYTPHLRYIADDMTAAVPNPCDAFIELVHFLQAHWETQQATSDLVHGLAGNTGRLAAAAHRIATDYQGADAFADARVADVERALHNPQIAASTLVTDRSSWTAPEPNSPENPGPVVLP</sequence>
<evidence type="ECO:0000313" key="3">
    <source>
        <dbReference type="Proteomes" id="UP000197174"/>
    </source>
</evidence>
<evidence type="ECO:0000256" key="1">
    <source>
        <dbReference type="SAM" id="MobiDB-lite"/>
    </source>
</evidence>
<dbReference type="RefSeq" id="WP_088643957.1">
    <property type="nucleotide sequence ID" value="NZ_CBDRBW010000015.1"/>
</dbReference>
<comment type="caution">
    <text evidence="2">The sequence shown here is derived from an EMBL/GenBank/DDBJ whole genome shotgun (WGS) entry which is preliminary data.</text>
</comment>
<organism evidence="2 3">
    <name type="scientific">Micromonospora wenchangensis</name>
    <dbReference type="NCBI Taxonomy" id="1185415"/>
    <lineage>
        <taxon>Bacteria</taxon>
        <taxon>Bacillati</taxon>
        <taxon>Actinomycetota</taxon>
        <taxon>Actinomycetes</taxon>
        <taxon>Micromonosporales</taxon>
        <taxon>Micromonosporaceae</taxon>
        <taxon>Micromonospora</taxon>
    </lineage>
</organism>
<dbReference type="EMBL" id="MZMV01000016">
    <property type="protein sequence ID" value="OWV08606.1"/>
    <property type="molecule type" value="Genomic_DNA"/>
</dbReference>
<gene>
    <name evidence="2" type="ORF">B5D80_12250</name>
</gene>
<proteinExistence type="predicted"/>
<dbReference type="Proteomes" id="UP000197174">
    <property type="component" value="Unassembled WGS sequence"/>
</dbReference>
<dbReference type="AlphaFoldDB" id="A0A246RN52"/>
<keyword evidence="3" id="KW-1185">Reference proteome</keyword>
<dbReference type="OrthoDB" id="3381875at2"/>
<protein>
    <recommendedName>
        <fullName evidence="4">PE domain-containing protein</fullName>
    </recommendedName>
</protein>
<accession>A0A246RN52</accession>
<evidence type="ECO:0008006" key="4">
    <source>
        <dbReference type="Google" id="ProtNLM"/>
    </source>
</evidence>
<name>A0A246RN52_9ACTN</name>
<evidence type="ECO:0000313" key="2">
    <source>
        <dbReference type="EMBL" id="OWV08606.1"/>
    </source>
</evidence>